<reference evidence="4 5" key="1">
    <citation type="journal article" date="2016" name="G3 (Bethesda)">
        <title>First Draft Assembly and Annotation of the Genome of a California Endemic Oak Quercus lobata Nee (Fagaceae).</title>
        <authorList>
            <person name="Sork V.L."/>
            <person name="Fitz-Gibbon S.T."/>
            <person name="Puiu D."/>
            <person name="Crepeau M."/>
            <person name="Gugger P.F."/>
            <person name="Sherman R."/>
            <person name="Stevens K."/>
            <person name="Langley C.H."/>
            <person name="Pellegrini M."/>
            <person name="Salzberg S.L."/>
        </authorList>
    </citation>
    <scope>NUCLEOTIDE SEQUENCE [LARGE SCALE GENOMIC DNA]</scope>
    <source>
        <strain evidence="4 5">cv. SW786</strain>
    </source>
</reference>
<accession>A0A7N2MBV7</accession>
<feature type="domain" description="Terpene synthase N-terminal" evidence="3">
    <location>
        <begin position="69"/>
        <end position="164"/>
    </location>
</feature>
<dbReference type="InterPro" id="IPR001906">
    <property type="entry name" value="Terpene_synth_N"/>
</dbReference>
<dbReference type="Proteomes" id="UP000594261">
    <property type="component" value="Chromosome 8"/>
</dbReference>
<dbReference type="Pfam" id="PF01397">
    <property type="entry name" value="Terpene_synth"/>
    <property type="match status" value="1"/>
</dbReference>
<dbReference type="OMA" id="SSCVEHA"/>
<reference evidence="4" key="2">
    <citation type="submission" date="2021-01" db="UniProtKB">
        <authorList>
            <consortium name="EnsemblPlants"/>
        </authorList>
    </citation>
    <scope>IDENTIFICATION</scope>
</reference>
<dbReference type="InterPro" id="IPR036965">
    <property type="entry name" value="Terpene_synth_N_sf"/>
</dbReference>
<evidence type="ECO:0000313" key="5">
    <source>
        <dbReference type="Proteomes" id="UP000594261"/>
    </source>
</evidence>
<evidence type="ECO:0000256" key="1">
    <source>
        <dbReference type="ARBA" id="ARBA00022842"/>
    </source>
</evidence>
<dbReference type="EMBL" id="LRBV02000008">
    <property type="status" value="NOT_ANNOTATED_CDS"/>
    <property type="molecule type" value="Genomic_DNA"/>
</dbReference>
<dbReference type="EnsemblPlants" id="QL08p034135:mrna">
    <property type="protein sequence ID" value="QL08p034135:mrna"/>
    <property type="gene ID" value="QL08p034135"/>
</dbReference>
<dbReference type="GO" id="GO:0010333">
    <property type="term" value="F:terpene synthase activity"/>
    <property type="evidence" value="ECO:0007669"/>
    <property type="project" value="InterPro"/>
</dbReference>
<evidence type="ECO:0000313" key="4">
    <source>
        <dbReference type="EnsemblPlants" id="QL08p034135:mrna"/>
    </source>
</evidence>
<dbReference type="SUPFAM" id="SSF48239">
    <property type="entry name" value="Terpenoid cyclases/Protein prenyltransferases"/>
    <property type="match status" value="1"/>
</dbReference>
<dbReference type="InterPro" id="IPR050148">
    <property type="entry name" value="Terpene_synthase-like"/>
</dbReference>
<keyword evidence="5" id="KW-1185">Reference proteome</keyword>
<keyword evidence="1" id="KW-0460">Magnesium</keyword>
<dbReference type="InParanoid" id="A0A7N2MBV7"/>
<keyword evidence="2" id="KW-0456">Lyase</keyword>
<dbReference type="PANTHER" id="PTHR31225">
    <property type="entry name" value="OS04G0344100 PROTEIN-RELATED"/>
    <property type="match status" value="1"/>
</dbReference>
<dbReference type="Gramene" id="QL08p034135:mrna">
    <property type="protein sequence ID" value="QL08p034135:mrna"/>
    <property type="gene ID" value="QL08p034135"/>
</dbReference>
<evidence type="ECO:0000256" key="2">
    <source>
        <dbReference type="ARBA" id="ARBA00023239"/>
    </source>
</evidence>
<dbReference type="PANTHER" id="PTHR31225:SF98">
    <property type="entry name" value="TERPENE SYNTHASE 9-RELATED"/>
    <property type="match status" value="1"/>
</dbReference>
<dbReference type="GO" id="GO:0016114">
    <property type="term" value="P:terpenoid biosynthetic process"/>
    <property type="evidence" value="ECO:0007669"/>
    <property type="project" value="InterPro"/>
</dbReference>
<protein>
    <recommendedName>
        <fullName evidence="3">Terpene synthase N-terminal domain-containing protein</fullName>
    </recommendedName>
</protein>
<proteinExistence type="predicted"/>
<dbReference type="InterPro" id="IPR008930">
    <property type="entry name" value="Terpenoid_cyclase/PrenylTrfase"/>
</dbReference>
<evidence type="ECO:0000259" key="3">
    <source>
        <dbReference type="Pfam" id="PF01397"/>
    </source>
</evidence>
<name>A0A7N2MBV7_QUELO</name>
<organism evidence="4 5">
    <name type="scientific">Quercus lobata</name>
    <name type="common">Valley oak</name>
    <dbReference type="NCBI Taxonomy" id="97700"/>
    <lineage>
        <taxon>Eukaryota</taxon>
        <taxon>Viridiplantae</taxon>
        <taxon>Streptophyta</taxon>
        <taxon>Embryophyta</taxon>
        <taxon>Tracheophyta</taxon>
        <taxon>Spermatophyta</taxon>
        <taxon>Magnoliopsida</taxon>
        <taxon>eudicotyledons</taxon>
        <taxon>Gunneridae</taxon>
        <taxon>Pentapetalae</taxon>
        <taxon>rosids</taxon>
        <taxon>fabids</taxon>
        <taxon>Fagales</taxon>
        <taxon>Fagaceae</taxon>
        <taxon>Quercus</taxon>
    </lineage>
</organism>
<sequence length="184" mass="21582">MELRRISSSPSYLTTLNYKRSAALTRKHTTIIKCRKQGLSVSPMFIIVSKFNDTQVNPRRSANYHPSIWDQKLIESFTTPYSYEFHGTRLKGLKQDIKTLLTSTKDQNFLLRLIDSMQRLGVSYHFEQEIEEVLKFQHPDVTSDLYRTALQFRILREHGFSISSGDNIYIVTMYVYVRSSLHYT</sequence>
<dbReference type="AlphaFoldDB" id="A0A7N2MBV7"/>
<dbReference type="Gene3D" id="1.50.10.130">
    <property type="entry name" value="Terpene synthase, N-terminal domain"/>
    <property type="match status" value="1"/>
</dbReference>